<feature type="signal peptide" evidence="1">
    <location>
        <begin position="1"/>
        <end position="23"/>
    </location>
</feature>
<proteinExistence type="predicted"/>
<accession>A0A1Y5SBF3</accession>
<dbReference type="EMBL" id="FWFO01000001">
    <property type="protein sequence ID" value="SLN33863.1"/>
    <property type="molecule type" value="Genomic_DNA"/>
</dbReference>
<reference evidence="2 3" key="1">
    <citation type="submission" date="2017-03" db="EMBL/GenBank/DDBJ databases">
        <authorList>
            <person name="Afonso C.L."/>
            <person name="Miller P.J."/>
            <person name="Scott M.A."/>
            <person name="Spackman E."/>
            <person name="Goraichik I."/>
            <person name="Dimitrov K.M."/>
            <person name="Suarez D.L."/>
            <person name="Swayne D.E."/>
        </authorList>
    </citation>
    <scope>NUCLEOTIDE SEQUENCE [LARGE SCALE GENOMIC DNA]</scope>
    <source>
        <strain evidence="2 3">CECT 7639</strain>
    </source>
</reference>
<protein>
    <recommendedName>
        <fullName evidence="4">Lysozyme inhibitor LprI N-terminal domain-containing protein</fullName>
    </recommendedName>
</protein>
<gene>
    <name evidence="2" type="ORF">TRL7639_01519</name>
</gene>
<evidence type="ECO:0008006" key="4">
    <source>
        <dbReference type="Google" id="ProtNLM"/>
    </source>
</evidence>
<name>A0A1Y5SBF3_9RHOB</name>
<organism evidence="2 3">
    <name type="scientific">Falsiruegeria litorea R37</name>
    <dbReference type="NCBI Taxonomy" id="1200284"/>
    <lineage>
        <taxon>Bacteria</taxon>
        <taxon>Pseudomonadati</taxon>
        <taxon>Pseudomonadota</taxon>
        <taxon>Alphaproteobacteria</taxon>
        <taxon>Rhodobacterales</taxon>
        <taxon>Roseobacteraceae</taxon>
        <taxon>Falsiruegeria</taxon>
    </lineage>
</organism>
<feature type="chain" id="PRO_5012011917" description="Lysozyme inhibitor LprI N-terminal domain-containing protein" evidence="1">
    <location>
        <begin position="24"/>
        <end position="156"/>
    </location>
</feature>
<dbReference type="AlphaFoldDB" id="A0A1Y5SBF3"/>
<keyword evidence="1" id="KW-0732">Signal</keyword>
<keyword evidence="3" id="KW-1185">Reference proteome</keyword>
<evidence type="ECO:0000313" key="2">
    <source>
        <dbReference type="EMBL" id="SLN33863.1"/>
    </source>
</evidence>
<dbReference type="Proteomes" id="UP000193077">
    <property type="component" value="Unassembled WGS sequence"/>
</dbReference>
<evidence type="ECO:0000313" key="3">
    <source>
        <dbReference type="Proteomes" id="UP000193077"/>
    </source>
</evidence>
<sequence>MIGRNLFIMIASLFLAGAELASADILPVEKFDICLSKLPKLGARMGDYHCVSDLRSACEAFSTPDPAEACFQAAAKNLTDKTNQILAEIDELTCDGKRLVPAAQNMIASISQTREWGCEGTYLGEWECTLKVEARNWESARFVRNAAVTEEKGACP</sequence>
<evidence type="ECO:0000256" key="1">
    <source>
        <dbReference type="SAM" id="SignalP"/>
    </source>
</evidence>
<dbReference type="RefSeq" id="WP_085795120.1">
    <property type="nucleotide sequence ID" value="NZ_FWFO01000001.1"/>
</dbReference>